<dbReference type="PANTHER" id="PTHR21392:SF1">
    <property type="entry name" value="TRNA-URIDINE AMINOCARBOXYPROPYLTRANSFERASE"/>
    <property type="match status" value="1"/>
</dbReference>
<dbReference type="EMBL" id="CP026604">
    <property type="protein sequence ID" value="AWB67252.1"/>
    <property type="molecule type" value="Genomic_DNA"/>
</dbReference>
<dbReference type="EC" id="2.5.1.25" evidence="1"/>
<gene>
    <name evidence="6" type="ORF">C2869_12740</name>
</gene>
<evidence type="ECO:0000313" key="6">
    <source>
        <dbReference type="EMBL" id="AWB67252.1"/>
    </source>
</evidence>
<dbReference type="GO" id="GO:0008033">
    <property type="term" value="P:tRNA processing"/>
    <property type="evidence" value="ECO:0007669"/>
    <property type="project" value="UniProtKB-KW"/>
</dbReference>
<dbReference type="SMART" id="SM01144">
    <property type="entry name" value="DTW"/>
    <property type="match status" value="1"/>
</dbReference>
<sequence length="251" mass="28704">MSDNSHSFAALKSRRLLTATKPFNARGKLQTRCESCSLATYLCACQWRLRLPLDFDFVVLLHRNEILKPTNTGRLISDLFYDNTVCFEWSRTEPDPQLLQLLQDPTRHVMILYPEEQNNDRTVFTDLTLVRQQYSDKRLTIVVLDGTWKQARRMMTLSHWLKCVPVLSLQLNQLGQYGLRKPLIEGQLATAEAAACVACEAGQVEQGQALSDMFAVFTQHYLAARACKQPEIGEPHHRLGVMKQLIAQTKR</sequence>
<evidence type="ECO:0000259" key="5">
    <source>
        <dbReference type="SMART" id="SM01144"/>
    </source>
</evidence>
<dbReference type="GO" id="GO:0016432">
    <property type="term" value="F:tRNA-uridine aminocarboxypropyltransferase activity"/>
    <property type="evidence" value="ECO:0007669"/>
    <property type="project" value="UniProtKB-EC"/>
</dbReference>
<evidence type="ECO:0000313" key="7">
    <source>
        <dbReference type="Proteomes" id="UP000244441"/>
    </source>
</evidence>
<dbReference type="InterPro" id="IPR005636">
    <property type="entry name" value="DTW"/>
</dbReference>
<reference evidence="6 7" key="1">
    <citation type="submission" date="2018-01" db="EMBL/GenBank/DDBJ databases">
        <title>Genome sequence of a Cantenovulum-like bacteria.</title>
        <authorList>
            <person name="Tan W.R."/>
            <person name="Lau N.-S."/>
            <person name="Go F."/>
            <person name="Amirul A.-A.A."/>
        </authorList>
    </citation>
    <scope>NUCLEOTIDE SEQUENCE [LARGE SCALE GENOMIC DNA]</scope>
    <source>
        <strain evidence="6 7">CCB-QB4</strain>
    </source>
</reference>
<evidence type="ECO:0000256" key="2">
    <source>
        <dbReference type="ARBA" id="ARBA00022679"/>
    </source>
</evidence>
<dbReference type="AlphaFoldDB" id="A0A2S0VSU6"/>
<feature type="domain" description="DTW" evidence="5">
    <location>
        <begin position="29"/>
        <end position="226"/>
    </location>
</feature>
<protein>
    <recommendedName>
        <fullName evidence="1">tRNA-uridine aminocarboxypropyltransferase</fullName>
        <ecNumber evidence="1">2.5.1.25</ecNumber>
    </recommendedName>
</protein>
<evidence type="ECO:0000256" key="1">
    <source>
        <dbReference type="ARBA" id="ARBA00012386"/>
    </source>
</evidence>
<name>A0A2S0VSU6_9ALTE</name>
<dbReference type="Proteomes" id="UP000244441">
    <property type="component" value="Chromosome"/>
</dbReference>
<dbReference type="PANTHER" id="PTHR21392">
    <property type="entry name" value="TRNA-URIDINE AMINOCARBOXYPROPYLTRANSFERASE 2"/>
    <property type="match status" value="1"/>
</dbReference>
<dbReference type="KEGG" id="cate:C2869_12740"/>
<keyword evidence="2" id="KW-0808">Transferase</keyword>
<keyword evidence="7" id="KW-1185">Reference proteome</keyword>
<dbReference type="InterPro" id="IPR039262">
    <property type="entry name" value="DTWD2/TAPT"/>
</dbReference>
<evidence type="ECO:0000256" key="3">
    <source>
        <dbReference type="ARBA" id="ARBA00022691"/>
    </source>
</evidence>
<keyword evidence="4" id="KW-0819">tRNA processing</keyword>
<proteinExistence type="predicted"/>
<organism evidence="6 7">
    <name type="scientific">Saccharobesus litoralis</name>
    <dbReference type="NCBI Taxonomy" id="2172099"/>
    <lineage>
        <taxon>Bacteria</taxon>
        <taxon>Pseudomonadati</taxon>
        <taxon>Pseudomonadota</taxon>
        <taxon>Gammaproteobacteria</taxon>
        <taxon>Alteromonadales</taxon>
        <taxon>Alteromonadaceae</taxon>
        <taxon>Saccharobesus</taxon>
    </lineage>
</organism>
<keyword evidence="3" id="KW-0949">S-adenosyl-L-methionine</keyword>
<dbReference type="OrthoDB" id="370626at2"/>
<evidence type="ECO:0000256" key="4">
    <source>
        <dbReference type="ARBA" id="ARBA00022694"/>
    </source>
</evidence>
<dbReference type="Pfam" id="PF03942">
    <property type="entry name" value="DTW"/>
    <property type="match status" value="1"/>
</dbReference>
<dbReference type="RefSeq" id="WP_108603299.1">
    <property type="nucleotide sequence ID" value="NZ_CP026604.1"/>
</dbReference>
<accession>A0A2S0VSU6</accession>